<dbReference type="PANTHER" id="PTHR12444">
    <property type="entry name" value="PROTEIN EFR3 HOMOLOG CMP44E"/>
    <property type="match status" value="1"/>
</dbReference>
<dbReference type="GO" id="GO:0072659">
    <property type="term" value="P:protein localization to plasma membrane"/>
    <property type="evidence" value="ECO:0007669"/>
    <property type="project" value="TreeGrafter"/>
</dbReference>
<dbReference type="AlphaFoldDB" id="Q4TCF9"/>
<evidence type="ECO:0000313" key="1">
    <source>
        <dbReference type="EMBL" id="CAF89423.1"/>
    </source>
</evidence>
<reference evidence="1" key="1">
    <citation type="journal article" date="2004" name="Nature">
        <title>Genome duplication in the teleost fish Tetraodon nigroviridis reveals the early vertebrate proto-karyotype.</title>
        <authorList>
            <person name="Jaillon O."/>
            <person name="Aury J.-M."/>
            <person name="Brunet F."/>
            <person name="Petit J.-L."/>
            <person name="Stange-Thomann N."/>
            <person name="Mauceli E."/>
            <person name="Bouneau L."/>
            <person name="Fischer C."/>
            <person name="Ozouf-Costaz C."/>
            <person name="Bernot A."/>
            <person name="Nicaud S."/>
            <person name="Jaffe D."/>
            <person name="Fisher S."/>
            <person name="Lutfalla G."/>
            <person name="Dossat C."/>
            <person name="Segurens B."/>
            <person name="Dasilva C."/>
            <person name="Salanoubat M."/>
            <person name="Levy M."/>
            <person name="Boudet N."/>
            <person name="Castellano S."/>
            <person name="Anthouard V."/>
            <person name="Jubin C."/>
            <person name="Castelli V."/>
            <person name="Katinka M."/>
            <person name="Vacherie B."/>
            <person name="Biemont C."/>
            <person name="Skalli Z."/>
            <person name="Cattolico L."/>
            <person name="Poulain J."/>
            <person name="De Berardinis V."/>
            <person name="Cruaud C."/>
            <person name="Duprat S."/>
            <person name="Brottier P."/>
            <person name="Coutanceau J.-P."/>
            <person name="Gouzy J."/>
            <person name="Parra G."/>
            <person name="Lardier G."/>
            <person name="Chapple C."/>
            <person name="McKernan K.J."/>
            <person name="McEwan P."/>
            <person name="Bosak S."/>
            <person name="Kellis M."/>
            <person name="Volff J.-N."/>
            <person name="Guigo R."/>
            <person name="Zody M.C."/>
            <person name="Mesirov J."/>
            <person name="Lindblad-Toh K."/>
            <person name="Birren B."/>
            <person name="Nusbaum C."/>
            <person name="Kahn D."/>
            <person name="Robinson-Rechavi M."/>
            <person name="Laudet V."/>
            <person name="Schachter V."/>
            <person name="Quetier F."/>
            <person name="Saurin W."/>
            <person name="Scarpelli C."/>
            <person name="Wincker P."/>
            <person name="Lander E.S."/>
            <person name="Weissenbach J."/>
            <person name="Roest Crollius H."/>
        </authorList>
    </citation>
    <scope>NUCLEOTIDE SEQUENCE [LARGE SCALE GENOMIC DNA]</scope>
</reference>
<dbReference type="KEGG" id="tng:GSTEN00003325G001"/>
<accession>Q4TCF9</accession>
<comment type="caution">
    <text evidence="1">The sequence shown here is derived from an EMBL/GenBank/DDBJ whole genome shotgun (WGS) entry which is preliminary data.</text>
</comment>
<dbReference type="GO" id="GO:0005886">
    <property type="term" value="C:plasma membrane"/>
    <property type="evidence" value="ECO:0007669"/>
    <property type="project" value="TreeGrafter"/>
</dbReference>
<protein>
    <submittedName>
        <fullName evidence="1">(spotted green pufferfish) hypothetical protein</fullName>
    </submittedName>
</protein>
<dbReference type="PANTHER" id="PTHR12444:SF4">
    <property type="entry name" value="PROTEIN EFR3 HOMOLOG B"/>
    <property type="match status" value="1"/>
</dbReference>
<feature type="non-terminal residue" evidence="1">
    <location>
        <position position="29"/>
    </location>
</feature>
<gene>
    <name evidence="1" type="ORF">GSTENG00003325001</name>
</gene>
<proteinExistence type="predicted"/>
<dbReference type="InterPro" id="IPR051851">
    <property type="entry name" value="EFR3_Homologs"/>
</dbReference>
<dbReference type="EMBL" id="CAAE01006932">
    <property type="protein sequence ID" value="CAF89423.1"/>
    <property type="molecule type" value="Genomic_DNA"/>
</dbReference>
<reference evidence="1" key="2">
    <citation type="submission" date="2004-02" db="EMBL/GenBank/DDBJ databases">
        <authorList>
            <consortium name="Genoscope"/>
            <consortium name="Whitehead Institute Centre for Genome Research"/>
        </authorList>
    </citation>
    <scope>NUCLEOTIDE SEQUENCE</scope>
</reference>
<name>Q4TCF9_TETNG</name>
<organism evidence="1">
    <name type="scientific">Tetraodon nigroviridis</name>
    <name type="common">Spotted green pufferfish</name>
    <name type="synonym">Chelonodon nigroviridis</name>
    <dbReference type="NCBI Taxonomy" id="99883"/>
    <lineage>
        <taxon>Eukaryota</taxon>
        <taxon>Metazoa</taxon>
        <taxon>Chordata</taxon>
        <taxon>Craniata</taxon>
        <taxon>Vertebrata</taxon>
        <taxon>Euteleostomi</taxon>
        <taxon>Actinopterygii</taxon>
        <taxon>Neopterygii</taxon>
        <taxon>Teleostei</taxon>
        <taxon>Neoteleostei</taxon>
        <taxon>Acanthomorphata</taxon>
        <taxon>Eupercaria</taxon>
        <taxon>Tetraodontiformes</taxon>
        <taxon>Tetradontoidea</taxon>
        <taxon>Tetraodontidae</taxon>
        <taxon>Tetraodon</taxon>
    </lineage>
</organism>
<feature type="non-terminal residue" evidence="1">
    <location>
        <position position="1"/>
    </location>
</feature>
<sequence>GVCGCCGALRPRYKRLVDNIFPEDPEVGP</sequence>